<protein>
    <submittedName>
        <fullName evidence="1">Uncharacterized protein</fullName>
    </submittedName>
</protein>
<organism evidence="1 2">
    <name type="scientific">Dreissena polymorpha</name>
    <name type="common">Zebra mussel</name>
    <name type="synonym">Mytilus polymorpha</name>
    <dbReference type="NCBI Taxonomy" id="45954"/>
    <lineage>
        <taxon>Eukaryota</taxon>
        <taxon>Metazoa</taxon>
        <taxon>Spiralia</taxon>
        <taxon>Lophotrochozoa</taxon>
        <taxon>Mollusca</taxon>
        <taxon>Bivalvia</taxon>
        <taxon>Autobranchia</taxon>
        <taxon>Heteroconchia</taxon>
        <taxon>Euheterodonta</taxon>
        <taxon>Imparidentia</taxon>
        <taxon>Neoheterodontei</taxon>
        <taxon>Myida</taxon>
        <taxon>Dreissenoidea</taxon>
        <taxon>Dreissenidae</taxon>
        <taxon>Dreissena</taxon>
    </lineage>
</organism>
<proteinExistence type="predicted"/>
<evidence type="ECO:0000313" key="2">
    <source>
        <dbReference type="Proteomes" id="UP000828390"/>
    </source>
</evidence>
<gene>
    <name evidence="1" type="ORF">DPMN_057050</name>
</gene>
<evidence type="ECO:0000313" key="1">
    <source>
        <dbReference type="EMBL" id="KAH3731045.1"/>
    </source>
</evidence>
<dbReference type="Proteomes" id="UP000828390">
    <property type="component" value="Unassembled WGS sequence"/>
</dbReference>
<reference evidence="1" key="1">
    <citation type="journal article" date="2019" name="bioRxiv">
        <title>The Genome of the Zebra Mussel, Dreissena polymorpha: A Resource for Invasive Species Research.</title>
        <authorList>
            <person name="McCartney M.A."/>
            <person name="Auch B."/>
            <person name="Kono T."/>
            <person name="Mallez S."/>
            <person name="Zhang Y."/>
            <person name="Obille A."/>
            <person name="Becker A."/>
            <person name="Abrahante J.E."/>
            <person name="Garbe J."/>
            <person name="Badalamenti J.P."/>
            <person name="Herman A."/>
            <person name="Mangelson H."/>
            <person name="Liachko I."/>
            <person name="Sullivan S."/>
            <person name="Sone E.D."/>
            <person name="Koren S."/>
            <person name="Silverstein K.A.T."/>
            <person name="Beckman K.B."/>
            <person name="Gohl D.M."/>
        </authorList>
    </citation>
    <scope>NUCLEOTIDE SEQUENCE</scope>
    <source>
        <strain evidence="1">Duluth1</strain>
        <tissue evidence="1">Whole animal</tissue>
    </source>
</reference>
<name>A0A9D4CVR6_DREPO</name>
<reference evidence="1" key="2">
    <citation type="submission" date="2020-11" db="EMBL/GenBank/DDBJ databases">
        <authorList>
            <person name="McCartney M.A."/>
            <person name="Auch B."/>
            <person name="Kono T."/>
            <person name="Mallez S."/>
            <person name="Becker A."/>
            <person name="Gohl D.M."/>
            <person name="Silverstein K.A.T."/>
            <person name="Koren S."/>
            <person name="Bechman K.B."/>
            <person name="Herman A."/>
            <person name="Abrahante J.E."/>
            <person name="Garbe J."/>
        </authorList>
    </citation>
    <scope>NUCLEOTIDE SEQUENCE</scope>
    <source>
        <strain evidence="1">Duluth1</strain>
        <tissue evidence="1">Whole animal</tissue>
    </source>
</reference>
<comment type="caution">
    <text evidence="1">The sequence shown here is derived from an EMBL/GenBank/DDBJ whole genome shotgun (WGS) entry which is preliminary data.</text>
</comment>
<sequence>MMKLHELHREYVWLQVVPCCGDCVSVMQHQPARIRLQLQFDPLSSVHNWKLPPMTLTWLYIPARIRASVYVWRTFSQTRWTMSSACSRTTGK</sequence>
<keyword evidence="2" id="KW-1185">Reference proteome</keyword>
<dbReference type="EMBL" id="JAIWYP010000012">
    <property type="protein sequence ID" value="KAH3731045.1"/>
    <property type="molecule type" value="Genomic_DNA"/>
</dbReference>
<dbReference type="AlphaFoldDB" id="A0A9D4CVR6"/>
<accession>A0A9D4CVR6</accession>